<evidence type="ECO:0000313" key="3">
    <source>
        <dbReference type="EMBL" id="PKI63802.1"/>
    </source>
</evidence>
<dbReference type="Proteomes" id="UP000233551">
    <property type="component" value="Unassembled WGS sequence"/>
</dbReference>
<keyword evidence="1" id="KW-0862">Zinc</keyword>
<keyword evidence="1" id="KW-0479">Metal-binding</keyword>
<comment type="caution">
    <text evidence="3">The sequence shown here is derived from an EMBL/GenBank/DDBJ whole genome shotgun (WGS) entry which is preliminary data.</text>
</comment>
<evidence type="ECO:0000259" key="2">
    <source>
        <dbReference type="PROSITE" id="PS50158"/>
    </source>
</evidence>
<protein>
    <recommendedName>
        <fullName evidence="2">CCHC-type domain-containing protein</fullName>
    </recommendedName>
</protein>
<dbReference type="InterPro" id="IPR025836">
    <property type="entry name" value="Zn_knuckle_CX2CX4HX4C"/>
</dbReference>
<dbReference type="EMBL" id="PGOL01000868">
    <property type="protein sequence ID" value="PKI63802.1"/>
    <property type="molecule type" value="Genomic_DNA"/>
</dbReference>
<evidence type="ECO:0000313" key="4">
    <source>
        <dbReference type="Proteomes" id="UP000233551"/>
    </source>
</evidence>
<keyword evidence="1" id="KW-0863">Zinc-finger</keyword>
<dbReference type="GO" id="GO:0003676">
    <property type="term" value="F:nucleic acid binding"/>
    <property type="evidence" value="ECO:0007669"/>
    <property type="project" value="InterPro"/>
</dbReference>
<dbReference type="InterPro" id="IPR001878">
    <property type="entry name" value="Znf_CCHC"/>
</dbReference>
<gene>
    <name evidence="3" type="ORF">CRG98_015786</name>
</gene>
<reference evidence="3 4" key="1">
    <citation type="submission" date="2017-11" db="EMBL/GenBank/DDBJ databases">
        <title>De-novo sequencing of pomegranate (Punica granatum L.) genome.</title>
        <authorList>
            <person name="Akparov Z."/>
            <person name="Amiraslanov A."/>
            <person name="Hajiyeva S."/>
            <person name="Abbasov M."/>
            <person name="Kaur K."/>
            <person name="Hamwieh A."/>
            <person name="Solovyev V."/>
            <person name="Salamov A."/>
            <person name="Braich B."/>
            <person name="Kosarev P."/>
            <person name="Mahmoud A."/>
            <person name="Hajiyev E."/>
            <person name="Babayeva S."/>
            <person name="Izzatullayeva V."/>
            <person name="Mammadov A."/>
            <person name="Mammadov A."/>
            <person name="Sharifova S."/>
            <person name="Ojaghi J."/>
            <person name="Eynullazada K."/>
            <person name="Bayramov B."/>
            <person name="Abdulazimova A."/>
            <person name="Shahmuradov I."/>
        </authorList>
    </citation>
    <scope>NUCLEOTIDE SEQUENCE [LARGE SCALE GENOMIC DNA]</scope>
    <source>
        <strain evidence="4">cv. AG2017</strain>
        <tissue evidence="3">Leaf</tissue>
    </source>
</reference>
<proteinExistence type="predicted"/>
<organism evidence="3 4">
    <name type="scientific">Punica granatum</name>
    <name type="common">Pomegranate</name>
    <dbReference type="NCBI Taxonomy" id="22663"/>
    <lineage>
        <taxon>Eukaryota</taxon>
        <taxon>Viridiplantae</taxon>
        <taxon>Streptophyta</taxon>
        <taxon>Embryophyta</taxon>
        <taxon>Tracheophyta</taxon>
        <taxon>Spermatophyta</taxon>
        <taxon>Magnoliopsida</taxon>
        <taxon>eudicotyledons</taxon>
        <taxon>Gunneridae</taxon>
        <taxon>Pentapetalae</taxon>
        <taxon>rosids</taxon>
        <taxon>malvids</taxon>
        <taxon>Myrtales</taxon>
        <taxon>Lythraceae</taxon>
        <taxon>Punica</taxon>
    </lineage>
</organism>
<keyword evidence="4" id="KW-1185">Reference proteome</keyword>
<sequence>MLSKDNIKKLAGKAGKVLQIDWKDSPSLPKWYVTSRALVKISVTKPLCPGRFINRRSGPATWVFFKYEHLKTFCYDCGTLGHDQSHCDLESPAPQTSMGHGSALTTNLTSSLLKWLISFQHRNIHHLNHIPLNRIPLLQPTGKLRIPKNCQLLMATTSQP</sequence>
<dbReference type="GO" id="GO:0008270">
    <property type="term" value="F:zinc ion binding"/>
    <property type="evidence" value="ECO:0007669"/>
    <property type="project" value="UniProtKB-KW"/>
</dbReference>
<dbReference type="Pfam" id="PF14392">
    <property type="entry name" value="zf-CCHC_4"/>
    <property type="match status" value="1"/>
</dbReference>
<dbReference type="PROSITE" id="PS50158">
    <property type="entry name" value="ZF_CCHC"/>
    <property type="match status" value="1"/>
</dbReference>
<accession>A0A2I0K5I3</accession>
<evidence type="ECO:0000256" key="1">
    <source>
        <dbReference type="PROSITE-ProRule" id="PRU00047"/>
    </source>
</evidence>
<dbReference type="AlphaFoldDB" id="A0A2I0K5I3"/>
<feature type="domain" description="CCHC-type" evidence="2">
    <location>
        <begin position="74"/>
        <end position="87"/>
    </location>
</feature>
<name>A0A2I0K5I3_PUNGR</name>